<accession>G2KN85</accession>
<dbReference type="HOGENOM" id="CLU_1394939_0_0_5"/>
<dbReference type="STRING" id="856793.MICA_1090"/>
<organism evidence="1 2">
    <name type="scientific">Micavibrio aeruginosavorus (strain ARL-13)</name>
    <dbReference type="NCBI Taxonomy" id="856793"/>
    <lineage>
        <taxon>Bacteria</taxon>
        <taxon>Pseudomonadati</taxon>
        <taxon>Bdellovibrionota</taxon>
        <taxon>Bdellovibrionia</taxon>
        <taxon>Bdellovibrionales</taxon>
        <taxon>Pseudobdellovibrionaceae</taxon>
        <taxon>Micavibrio</taxon>
    </lineage>
</organism>
<dbReference type="Proteomes" id="UP000009286">
    <property type="component" value="Chromosome"/>
</dbReference>
<reference evidence="1 2" key="1">
    <citation type="journal article" date="2011" name="BMC Genomics">
        <title>Genomic insights into an obligate epibiotic bacterial predator: Micavibrio aeruginosavorus ARL-13.</title>
        <authorList>
            <person name="Wang Z."/>
            <person name="Kadouri D."/>
            <person name="Wu M."/>
        </authorList>
    </citation>
    <scope>NUCLEOTIDE SEQUENCE [LARGE SCALE GENOMIC DNA]</scope>
    <source>
        <strain evidence="1 2">ARL-13</strain>
    </source>
</reference>
<dbReference type="RefSeq" id="WP_014102641.1">
    <property type="nucleotide sequence ID" value="NC_016026.1"/>
</dbReference>
<proteinExistence type="predicted"/>
<dbReference type="EMBL" id="CP002382">
    <property type="protein sequence ID" value="AEP09418.1"/>
    <property type="molecule type" value="Genomic_DNA"/>
</dbReference>
<dbReference type="KEGG" id="mai:MICA_1090"/>
<dbReference type="AlphaFoldDB" id="G2KN85"/>
<evidence type="ECO:0000313" key="1">
    <source>
        <dbReference type="EMBL" id="AEP09418.1"/>
    </source>
</evidence>
<keyword evidence="2" id="KW-1185">Reference proteome</keyword>
<sequence length="195" mass="21224">MASTSDSPFGKLQGAFGTGQAQNAAIDYTHPQADKLRHAAETTLERSAAGLKLVRWAYQNNIQIKVLRHKSGQAFSPENRAVYLGISSDINTISPSHVLELGGALRQAQQQMTGHGTPTADMDPVAFEAQYHAKMLDIIVTMCKIAQELEAVGNGSEFIDSIKSFGHGDIYEAYISNGPGDHLTDVYFDNLEKQK</sequence>
<evidence type="ECO:0000313" key="2">
    <source>
        <dbReference type="Proteomes" id="UP000009286"/>
    </source>
</evidence>
<name>G2KN85_MICAA</name>
<protein>
    <submittedName>
        <fullName evidence="1">Uncharacterized protein</fullName>
    </submittedName>
</protein>
<dbReference type="OrthoDB" id="9820216at2"/>
<gene>
    <name evidence="1" type="ordered locus">MICA_1090</name>
</gene>